<comment type="caution">
    <text evidence="2">The sequence shown here is derived from an EMBL/GenBank/DDBJ whole genome shotgun (WGS) entry which is preliminary data.</text>
</comment>
<gene>
    <name evidence="2" type="ORF">Vqi01_06720</name>
</gene>
<evidence type="ECO:0000313" key="2">
    <source>
        <dbReference type="EMBL" id="GIJ25510.1"/>
    </source>
</evidence>
<organism evidence="2 3">
    <name type="scientific">Micromonospora qiuiae</name>
    <dbReference type="NCBI Taxonomy" id="502268"/>
    <lineage>
        <taxon>Bacteria</taxon>
        <taxon>Bacillati</taxon>
        <taxon>Actinomycetota</taxon>
        <taxon>Actinomycetes</taxon>
        <taxon>Micromonosporales</taxon>
        <taxon>Micromonosporaceae</taxon>
        <taxon>Micromonospora</taxon>
    </lineage>
</organism>
<evidence type="ECO:0000313" key="3">
    <source>
        <dbReference type="Proteomes" id="UP000653076"/>
    </source>
</evidence>
<dbReference type="PROSITE" id="PS51819">
    <property type="entry name" value="VOC"/>
    <property type="match status" value="1"/>
</dbReference>
<dbReference type="Proteomes" id="UP000653076">
    <property type="component" value="Unassembled WGS sequence"/>
</dbReference>
<name>A0ABQ4J5T4_9ACTN</name>
<dbReference type="RefSeq" id="WP_204032842.1">
    <property type="nucleotide sequence ID" value="NZ_BOPC01000009.1"/>
</dbReference>
<dbReference type="PANTHER" id="PTHR35908">
    <property type="entry name" value="HYPOTHETICAL FUSION PROTEIN"/>
    <property type="match status" value="1"/>
</dbReference>
<dbReference type="EMBL" id="BOPC01000009">
    <property type="protein sequence ID" value="GIJ25510.1"/>
    <property type="molecule type" value="Genomic_DNA"/>
</dbReference>
<sequence length="122" mass="13446">MPPKLTVTAINFDCPDPTALVEFYRQATGSEISSDFTDDFVGLRGQNGLFIGFQRVDGYQPPSWPAQRSPQQLHLDFAVDDVDEAEAMVLALGATKADFQPGGDRWRVYLDPAGHPFCLLKA</sequence>
<dbReference type="Pfam" id="PF18029">
    <property type="entry name" value="Glyoxalase_6"/>
    <property type="match status" value="1"/>
</dbReference>
<dbReference type="InterPro" id="IPR037523">
    <property type="entry name" value="VOC_core"/>
</dbReference>
<dbReference type="PANTHER" id="PTHR35908:SF1">
    <property type="entry name" value="CONSERVED PROTEIN"/>
    <property type="match status" value="1"/>
</dbReference>
<proteinExistence type="predicted"/>
<evidence type="ECO:0000259" key="1">
    <source>
        <dbReference type="PROSITE" id="PS51819"/>
    </source>
</evidence>
<keyword evidence="3" id="KW-1185">Reference proteome</keyword>
<feature type="domain" description="VOC" evidence="1">
    <location>
        <begin position="6"/>
        <end position="122"/>
    </location>
</feature>
<dbReference type="CDD" id="cd06587">
    <property type="entry name" value="VOC"/>
    <property type="match status" value="1"/>
</dbReference>
<dbReference type="InterPro" id="IPR041581">
    <property type="entry name" value="Glyoxalase_6"/>
</dbReference>
<dbReference type="Gene3D" id="3.10.180.10">
    <property type="entry name" value="2,3-Dihydroxybiphenyl 1,2-Dioxygenase, domain 1"/>
    <property type="match status" value="1"/>
</dbReference>
<dbReference type="SUPFAM" id="SSF54593">
    <property type="entry name" value="Glyoxalase/Bleomycin resistance protein/Dihydroxybiphenyl dioxygenase"/>
    <property type="match status" value="1"/>
</dbReference>
<accession>A0ABQ4J5T4</accession>
<reference evidence="2 3" key="1">
    <citation type="submission" date="2021-01" db="EMBL/GenBank/DDBJ databases">
        <title>Whole genome shotgun sequence of Verrucosispora qiuiae NBRC 106684.</title>
        <authorList>
            <person name="Komaki H."/>
            <person name="Tamura T."/>
        </authorList>
    </citation>
    <scope>NUCLEOTIDE SEQUENCE [LARGE SCALE GENOMIC DNA]</scope>
    <source>
        <strain evidence="2 3">NBRC 106684</strain>
    </source>
</reference>
<dbReference type="InterPro" id="IPR029068">
    <property type="entry name" value="Glyas_Bleomycin-R_OHBP_Dase"/>
</dbReference>
<protein>
    <submittedName>
        <fullName evidence="2">Glyoxalase</fullName>
    </submittedName>
</protein>